<dbReference type="AlphaFoldDB" id="A0A381Y4K0"/>
<accession>A0A381Y4K0</accession>
<dbReference type="EMBL" id="UINC01017308">
    <property type="protein sequence ID" value="SVA71582.1"/>
    <property type="molecule type" value="Genomic_DNA"/>
</dbReference>
<evidence type="ECO:0000313" key="1">
    <source>
        <dbReference type="EMBL" id="SVA71582.1"/>
    </source>
</evidence>
<protein>
    <submittedName>
        <fullName evidence="1">Uncharacterized protein</fullName>
    </submittedName>
</protein>
<name>A0A381Y4K0_9ZZZZ</name>
<organism evidence="1">
    <name type="scientific">marine metagenome</name>
    <dbReference type="NCBI Taxonomy" id="408172"/>
    <lineage>
        <taxon>unclassified sequences</taxon>
        <taxon>metagenomes</taxon>
        <taxon>ecological metagenomes</taxon>
    </lineage>
</organism>
<sequence length="137" mass="15561">MNEHGFVKAVHKKLPTNLYRWKIHDSYTSGVPDAMYAGEKAILFAEYKYIPKLPARSTSPVKINLSGLQVLWLNNFVNLGHNVVVIVGTEDRNALILKEKEWDTPILKGEFLEKCIKIKDISDYILGVCTDQQKCIA</sequence>
<reference evidence="1" key="1">
    <citation type="submission" date="2018-05" db="EMBL/GenBank/DDBJ databases">
        <authorList>
            <person name="Lanie J.A."/>
            <person name="Ng W.-L."/>
            <person name="Kazmierczak K.M."/>
            <person name="Andrzejewski T.M."/>
            <person name="Davidsen T.M."/>
            <person name="Wayne K.J."/>
            <person name="Tettelin H."/>
            <person name="Glass J.I."/>
            <person name="Rusch D."/>
            <person name="Podicherti R."/>
            <person name="Tsui H.-C.T."/>
            <person name="Winkler M.E."/>
        </authorList>
    </citation>
    <scope>NUCLEOTIDE SEQUENCE</scope>
</reference>
<proteinExistence type="predicted"/>
<gene>
    <name evidence="1" type="ORF">METZ01_LOCUS124436</name>
</gene>